<reference evidence="2" key="1">
    <citation type="submission" date="2025-08" db="UniProtKB">
        <authorList>
            <consortium name="RefSeq"/>
        </authorList>
    </citation>
    <scope>IDENTIFICATION</scope>
</reference>
<proteinExistence type="predicted"/>
<evidence type="ECO:0000313" key="2">
    <source>
        <dbReference type="RefSeq" id="XP_018494451.1"/>
    </source>
</evidence>
<sequence length="372" mass="42769">MKVKELDEVLRYETSSFTECNRLWKIIEHTYDEMKRMNLSLTPLILRLSPDIYEKTMERVFAYEEEFFRIRESFDAIFRPADTPLRGQGLALNKKFRLPKFSGDFKKFRGWWQLFDAHVHQKSYSPIEKFTLLKEALVGLPASEIAHLEFTAEQYPVAVQIIERRFGSPREAEREHVQEIQKLYRWRDLHRDDKLARFVSWLSQNVKALISLERNFESLSVTVTPGVLACLPSTMRGDFTRTNFESLQSTSGSSSELETLLEYLEKQVAIKRACRSTGSGMNPGPSPFRRDFSYTNQARLGSPRHASSGAPGGSSAFFAGNAHKEVDHSCVFCASSKHESKACKKNLTYEERKTLCEKGNACFKCLKKEPLC</sequence>
<protein>
    <submittedName>
        <fullName evidence="2">Uncharacterized protein LOC108864052</fullName>
    </submittedName>
</protein>
<accession>A0AAJ7L4U2</accession>
<dbReference type="InterPro" id="IPR005312">
    <property type="entry name" value="DUF1759"/>
</dbReference>
<dbReference type="Proteomes" id="UP000694867">
    <property type="component" value="Unplaced"/>
</dbReference>
<dbReference type="AlphaFoldDB" id="A0AAJ7L4U2"/>
<dbReference type="RefSeq" id="XP_018494451.1">
    <property type="nucleotide sequence ID" value="XM_018638935.1"/>
</dbReference>
<dbReference type="Pfam" id="PF03564">
    <property type="entry name" value="DUF1759"/>
    <property type="match status" value="1"/>
</dbReference>
<evidence type="ECO:0000313" key="1">
    <source>
        <dbReference type="Proteomes" id="UP000694867"/>
    </source>
</evidence>
<gene>
    <name evidence="2" type="primary">LOC108864052</name>
</gene>
<dbReference type="PANTHER" id="PTHR47331:SF5">
    <property type="entry name" value="RIBONUCLEASE H"/>
    <property type="match status" value="1"/>
</dbReference>
<dbReference type="KEGG" id="goe:108864052"/>
<organism evidence="1 2">
    <name type="scientific">Galendromus occidentalis</name>
    <name type="common">western predatory mite</name>
    <dbReference type="NCBI Taxonomy" id="34638"/>
    <lineage>
        <taxon>Eukaryota</taxon>
        <taxon>Metazoa</taxon>
        <taxon>Ecdysozoa</taxon>
        <taxon>Arthropoda</taxon>
        <taxon>Chelicerata</taxon>
        <taxon>Arachnida</taxon>
        <taxon>Acari</taxon>
        <taxon>Parasitiformes</taxon>
        <taxon>Mesostigmata</taxon>
        <taxon>Gamasina</taxon>
        <taxon>Phytoseioidea</taxon>
        <taxon>Phytoseiidae</taxon>
        <taxon>Typhlodrominae</taxon>
        <taxon>Galendromus</taxon>
    </lineage>
</organism>
<dbReference type="GeneID" id="108864052"/>
<dbReference type="PANTHER" id="PTHR47331">
    <property type="entry name" value="PHD-TYPE DOMAIN-CONTAINING PROTEIN"/>
    <property type="match status" value="1"/>
</dbReference>
<name>A0AAJ7L4U2_9ACAR</name>
<keyword evidence="1" id="KW-1185">Reference proteome</keyword>